<sequence>MKNVQPSENLGKAKEKKKALMSSIKFIAFLITSTERREKNFPLDWTAVFTKHTHFDISMRIKGHEIINEIAQ</sequence>
<protein>
    <submittedName>
        <fullName evidence="1">CLUMA_CG012428, isoform A</fullName>
    </submittedName>
</protein>
<dbReference type="Proteomes" id="UP000183832">
    <property type="component" value="Unassembled WGS sequence"/>
</dbReference>
<accession>A0A1J1IF79</accession>
<organism evidence="1 2">
    <name type="scientific">Clunio marinus</name>
    <dbReference type="NCBI Taxonomy" id="568069"/>
    <lineage>
        <taxon>Eukaryota</taxon>
        <taxon>Metazoa</taxon>
        <taxon>Ecdysozoa</taxon>
        <taxon>Arthropoda</taxon>
        <taxon>Hexapoda</taxon>
        <taxon>Insecta</taxon>
        <taxon>Pterygota</taxon>
        <taxon>Neoptera</taxon>
        <taxon>Endopterygota</taxon>
        <taxon>Diptera</taxon>
        <taxon>Nematocera</taxon>
        <taxon>Chironomoidea</taxon>
        <taxon>Chironomidae</taxon>
        <taxon>Clunio</taxon>
    </lineage>
</organism>
<name>A0A1J1IF79_9DIPT</name>
<keyword evidence="2" id="KW-1185">Reference proteome</keyword>
<dbReference type="AlphaFoldDB" id="A0A1J1IF79"/>
<evidence type="ECO:0000313" key="2">
    <source>
        <dbReference type="Proteomes" id="UP000183832"/>
    </source>
</evidence>
<dbReference type="EMBL" id="CVRI01000048">
    <property type="protein sequence ID" value="CRK98872.1"/>
    <property type="molecule type" value="Genomic_DNA"/>
</dbReference>
<reference evidence="1 2" key="1">
    <citation type="submission" date="2015-04" db="EMBL/GenBank/DDBJ databases">
        <authorList>
            <person name="Syromyatnikov M.Y."/>
            <person name="Popov V.N."/>
        </authorList>
    </citation>
    <scope>NUCLEOTIDE SEQUENCE [LARGE SCALE GENOMIC DNA]</scope>
</reference>
<evidence type="ECO:0000313" key="1">
    <source>
        <dbReference type="EMBL" id="CRK98872.1"/>
    </source>
</evidence>
<proteinExistence type="predicted"/>
<gene>
    <name evidence="1" type="ORF">CLUMA_CG012428</name>
</gene>